<accession>A0AAV8UPM2</accession>
<keyword evidence="5" id="KW-0472">Membrane</keyword>
<name>A0AAV8UPM2_9RHOD</name>
<proteinExistence type="inferred from homology"/>
<dbReference type="CDD" id="cd06530">
    <property type="entry name" value="S26_SPase_I"/>
    <property type="match status" value="1"/>
</dbReference>
<evidence type="ECO:0000256" key="5">
    <source>
        <dbReference type="RuleBase" id="RU362041"/>
    </source>
</evidence>
<dbReference type="GO" id="GO:0004252">
    <property type="term" value="F:serine-type endopeptidase activity"/>
    <property type="evidence" value="ECO:0007669"/>
    <property type="project" value="InterPro"/>
</dbReference>
<dbReference type="PRINTS" id="PR00727">
    <property type="entry name" value="LEADERPTASE"/>
</dbReference>
<dbReference type="PANTHER" id="PTHR43390:SF1">
    <property type="entry name" value="CHLOROPLAST PROCESSING PEPTIDASE"/>
    <property type="match status" value="1"/>
</dbReference>
<dbReference type="PROSITE" id="PS00501">
    <property type="entry name" value="SPASE_I_1"/>
    <property type="match status" value="1"/>
</dbReference>
<dbReference type="NCBIfam" id="TIGR02227">
    <property type="entry name" value="sigpep_I_bact"/>
    <property type="match status" value="1"/>
</dbReference>
<evidence type="ECO:0000313" key="7">
    <source>
        <dbReference type="EMBL" id="KAJ8903038.1"/>
    </source>
</evidence>
<keyword evidence="5" id="KW-0496">Mitochondrion</keyword>
<reference evidence="7 8" key="1">
    <citation type="journal article" date="2023" name="Nat. Commun.">
        <title>Origin of minicircular mitochondrial genomes in red algae.</title>
        <authorList>
            <person name="Lee Y."/>
            <person name="Cho C.H."/>
            <person name="Lee Y.M."/>
            <person name="Park S.I."/>
            <person name="Yang J.H."/>
            <person name="West J.A."/>
            <person name="Bhattacharya D."/>
            <person name="Yoon H.S."/>
        </authorList>
    </citation>
    <scope>NUCLEOTIDE SEQUENCE [LARGE SCALE GENOMIC DNA]</scope>
    <source>
        <strain evidence="7 8">CCMP1338</strain>
        <tissue evidence="7">Whole cell</tissue>
    </source>
</reference>
<dbReference type="Pfam" id="PF10502">
    <property type="entry name" value="Peptidase_S26"/>
    <property type="match status" value="1"/>
</dbReference>
<keyword evidence="2 5" id="KW-0645">Protease</keyword>
<dbReference type="SUPFAM" id="SSF51306">
    <property type="entry name" value="LexA/Signal peptidase"/>
    <property type="match status" value="1"/>
</dbReference>
<evidence type="ECO:0000256" key="2">
    <source>
        <dbReference type="ARBA" id="ARBA00022670"/>
    </source>
</evidence>
<dbReference type="PROSITE" id="PS00760">
    <property type="entry name" value="SPASE_I_2"/>
    <property type="match status" value="1"/>
</dbReference>
<dbReference type="InterPro" id="IPR019533">
    <property type="entry name" value="Peptidase_S26"/>
</dbReference>
<keyword evidence="5" id="KW-0999">Mitochondrion inner membrane</keyword>
<feature type="active site" evidence="4">
    <location>
        <position position="227"/>
    </location>
</feature>
<organism evidence="7 8">
    <name type="scientific">Rhodosorus marinus</name>
    <dbReference type="NCBI Taxonomy" id="101924"/>
    <lineage>
        <taxon>Eukaryota</taxon>
        <taxon>Rhodophyta</taxon>
        <taxon>Stylonematophyceae</taxon>
        <taxon>Stylonematales</taxon>
        <taxon>Stylonemataceae</taxon>
        <taxon>Rhodosorus</taxon>
    </lineage>
</organism>
<comment type="similarity">
    <text evidence="1 5">Belongs to the peptidase S26 family.</text>
</comment>
<gene>
    <name evidence="7" type="ORF">NDN08_006353</name>
</gene>
<keyword evidence="8" id="KW-1185">Reference proteome</keyword>
<dbReference type="PANTHER" id="PTHR43390">
    <property type="entry name" value="SIGNAL PEPTIDASE I"/>
    <property type="match status" value="1"/>
</dbReference>
<dbReference type="GO" id="GO:0006465">
    <property type="term" value="P:signal peptide processing"/>
    <property type="evidence" value="ECO:0007669"/>
    <property type="project" value="InterPro"/>
</dbReference>
<comment type="caution">
    <text evidence="7">The sequence shown here is derived from an EMBL/GenBank/DDBJ whole genome shotgun (WGS) entry which is preliminary data.</text>
</comment>
<dbReference type="InterPro" id="IPR019757">
    <property type="entry name" value="Pept_S26A_signal_pept_1_Lys-AS"/>
</dbReference>
<feature type="active site" evidence="4">
    <location>
        <position position="168"/>
    </location>
</feature>
<dbReference type="AlphaFoldDB" id="A0AAV8UPM2"/>
<keyword evidence="3 5" id="KW-0378">Hydrolase</keyword>
<protein>
    <recommendedName>
        <fullName evidence="5">Mitochondrial inner membrane protease subunit</fullName>
        <ecNumber evidence="5">3.4.21.-</ecNumber>
    </recommendedName>
</protein>
<dbReference type="InterPro" id="IPR036286">
    <property type="entry name" value="LexA/Signal_pep-like_sf"/>
</dbReference>
<evidence type="ECO:0000259" key="6">
    <source>
        <dbReference type="Pfam" id="PF10502"/>
    </source>
</evidence>
<dbReference type="InterPro" id="IPR019756">
    <property type="entry name" value="Pept_S26A_signal_pept_1_Ser-AS"/>
</dbReference>
<comment type="subcellular location">
    <subcellularLocation>
        <location evidence="5">Mitochondrion inner membrane</location>
    </subcellularLocation>
</comment>
<dbReference type="EMBL" id="JAMWBK010000008">
    <property type="protein sequence ID" value="KAJ8903038.1"/>
    <property type="molecule type" value="Genomic_DNA"/>
</dbReference>
<dbReference type="InterPro" id="IPR000223">
    <property type="entry name" value="Pept_S26A_signal_pept_1"/>
</dbReference>
<feature type="domain" description="Peptidase S26" evidence="6">
    <location>
        <begin position="142"/>
        <end position="312"/>
    </location>
</feature>
<evidence type="ECO:0000256" key="3">
    <source>
        <dbReference type="ARBA" id="ARBA00022801"/>
    </source>
</evidence>
<dbReference type="Proteomes" id="UP001157974">
    <property type="component" value="Unassembled WGS sequence"/>
</dbReference>
<dbReference type="Gene3D" id="2.10.109.10">
    <property type="entry name" value="Umud Fragment, subunit A"/>
    <property type="match status" value="1"/>
</dbReference>
<dbReference type="GO" id="GO:0005743">
    <property type="term" value="C:mitochondrial inner membrane"/>
    <property type="evidence" value="ECO:0007669"/>
    <property type="project" value="UniProtKB-SubCell"/>
</dbReference>
<evidence type="ECO:0000256" key="1">
    <source>
        <dbReference type="ARBA" id="ARBA00009370"/>
    </source>
</evidence>
<evidence type="ECO:0000313" key="8">
    <source>
        <dbReference type="Proteomes" id="UP001157974"/>
    </source>
</evidence>
<evidence type="ECO:0000256" key="4">
    <source>
        <dbReference type="PIRSR" id="PIRSR600223-1"/>
    </source>
</evidence>
<dbReference type="EC" id="3.4.21.-" evidence="5"/>
<sequence length="325" mass="36519">MDEFRLCFVGGFVLTKERRRTKGACCLLDVLASRAAENRQLKVGDVVCPRHLQTSGELFRKGIYRHVSYQVEAIQVEEAEGSMTKLSLVPEGTDPANVFLHLRPATRILPRFERNWPVVVSIKEGCIVSFWDDILITSASYVQLSLCVVIAAFVLRNVFSIAYVPSESMVPTLNRGDAVLVQYLSSRIGNVGCRRDDIVFFSPPEELREYVRRVGNTELRTRDLFVKRIVGCPGDLVHIDARGSVEINGNRVGSRATSDGAEGTRAFAEQHMKLSDDEVFVLGDNPGRSVDSRFWGPLKMQNIVARPIVRLWNTLKHSVRVEELK</sequence>